<feature type="transmembrane region" description="Helical" evidence="11">
    <location>
        <begin position="452"/>
        <end position="472"/>
    </location>
</feature>
<feature type="transmembrane region" description="Helical" evidence="11">
    <location>
        <begin position="359"/>
        <end position="380"/>
    </location>
</feature>
<feature type="transmembrane region" description="Helical" evidence="11">
    <location>
        <begin position="325"/>
        <end position="347"/>
    </location>
</feature>
<evidence type="ECO:0000256" key="3">
    <source>
        <dbReference type="ARBA" id="ARBA00022553"/>
    </source>
</evidence>
<evidence type="ECO:0000256" key="1">
    <source>
        <dbReference type="ARBA" id="ARBA00004473"/>
    </source>
</evidence>
<feature type="transmembrane region" description="Helical" evidence="11">
    <location>
        <begin position="286"/>
        <end position="305"/>
    </location>
</feature>
<comment type="caution">
    <text evidence="12">The sequence shown here is derived from an EMBL/GenBank/DDBJ whole genome shotgun (WGS) entry which is preliminary data.</text>
</comment>
<feature type="compositionally biased region" description="Basic and acidic residues" evidence="10">
    <location>
        <begin position="68"/>
        <end position="82"/>
    </location>
</feature>
<evidence type="ECO:0000256" key="10">
    <source>
        <dbReference type="SAM" id="MobiDB-lite"/>
    </source>
</evidence>
<name>A0AAV2TUZ7_CALDB</name>
<keyword evidence="7 11" id="KW-0472">Membrane</keyword>
<dbReference type="PANTHER" id="PTHR21257:SF55">
    <property type="entry name" value="DELTA(14)-STEROL REDUCTASE LBR"/>
    <property type="match status" value="1"/>
</dbReference>
<keyword evidence="3" id="KW-0597">Phosphoprotein</keyword>
<evidence type="ECO:0000256" key="6">
    <source>
        <dbReference type="ARBA" id="ARBA00023125"/>
    </source>
</evidence>
<dbReference type="GO" id="GO:0050613">
    <property type="term" value="F:Delta14-sterol reductase activity"/>
    <property type="evidence" value="ECO:0007669"/>
    <property type="project" value="TreeGrafter"/>
</dbReference>
<organism evidence="12 13">
    <name type="scientific">Calicophoron daubneyi</name>
    <name type="common">Rumen fluke</name>
    <name type="synonym">Paramphistomum daubneyi</name>
    <dbReference type="NCBI Taxonomy" id="300641"/>
    <lineage>
        <taxon>Eukaryota</taxon>
        <taxon>Metazoa</taxon>
        <taxon>Spiralia</taxon>
        <taxon>Lophotrochozoa</taxon>
        <taxon>Platyhelminthes</taxon>
        <taxon>Trematoda</taxon>
        <taxon>Digenea</taxon>
        <taxon>Plagiorchiida</taxon>
        <taxon>Pronocephalata</taxon>
        <taxon>Paramphistomoidea</taxon>
        <taxon>Paramphistomidae</taxon>
        <taxon>Calicophoron</taxon>
    </lineage>
</organism>
<reference evidence="12" key="1">
    <citation type="submission" date="2024-06" db="EMBL/GenBank/DDBJ databases">
        <authorList>
            <person name="Liu X."/>
            <person name="Lenzi L."/>
            <person name="Haldenby T S."/>
            <person name="Uol C."/>
        </authorList>
    </citation>
    <scope>NUCLEOTIDE SEQUENCE</scope>
</reference>
<evidence type="ECO:0000256" key="2">
    <source>
        <dbReference type="ARBA" id="ARBA00005402"/>
    </source>
</evidence>
<accession>A0AAV2TUZ7</accession>
<evidence type="ECO:0000313" key="12">
    <source>
        <dbReference type="EMBL" id="CAL5140448.1"/>
    </source>
</evidence>
<dbReference type="Pfam" id="PF01222">
    <property type="entry name" value="ERG4_ERG24"/>
    <property type="match status" value="1"/>
</dbReference>
<keyword evidence="9" id="KW-0539">Nucleus</keyword>
<evidence type="ECO:0000256" key="11">
    <source>
        <dbReference type="SAM" id="Phobius"/>
    </source>
</evidence>
<keyword evidence="4 11" id="KW-0812">Transmembrane</keyword>
<sequence>MLRGVEEVGLDEPWNAGGERVFYLSRISKQSPYCAALFRAGGLRRRPMPPKKQSKTKSGSPSLRGRSKSVEKIRSKGRERTPSRSRSRTRTSSRTRPNKPKSRAPASEPKVATRRRSPSSSGESSSPSSRSSRSMRVKSKLMQGPDASGDKQSRAAQVMREVTPSRFSQRIIQKVEANPLSSAPRENITKEHTMPKDSSSTGCPCLIKLEAFICKNICSSPLLAALGLLGLPLFVFWLNLMVFAPAVAANSTNASREVSHTKWGPGYPLAGVLWPIDWHMYSDIHCHLFVCGYLFLHFLLARFVPVGYRVSAHIDTRNAGHRCNGLFAFAFCLILFTIFQWSGLDCLKGMRPSNLIPKYWFGLLSATVNIAVLFSFVNYFATKRVPRALICPQGNTGNFFNDLWVGRSTRPRWFGLDWKMCLLRPGLVGTILVELTLLGAQWERFERVSPALVALVAMHCIYVLDFYLFEYANLSTFEVRYEGFGFYLILGYLTVPFVSSIAACYLYVRPDAGRLMNAEGALEPNACISLFLGVVLFIFGYWIYRASNSQKDLFSREPNHPSFSDMDKISGPYSYRMLAGGWWGFVRHPNYLGDLMMAYGAALPSGFSSFVPWFYPVLLTVVLIHRIWRTEHHSSEKHGLIMVMYKKMVPNRLIPKVF</sequence>
<dbReference type="GO" id="GO:0006695">
    <property type="term" value="P:cholesterol biosynthetic process"/>
    <property type="evidence" value="ECO:0007669"/>
    <property type="project" value="TreeGrafter"/>
</dbReference>
<evidence type="ECO:0000256" key="8">
    <source>
        <dbReference type="ARBA" id="ARBA00023170"/>
    </source>
</evidence>
<evidence type="ECO:0000256" key="4">
    <source>
        <dbReference type="ARBA" id="ARBA00022692"/>
    </source>
</evidence>
<gene>
    <name evidence="12" type="ORF">CDAUBV1_LOCUS15764</name>
</gene>
<evidence type="ECO:0000256" key="5">
    <source>
        <dbReference type="ARBA" id="ARBA00022989"/>
    </source>
</evidence>
<dbReference type="AlphaFoldDB" id="A0AAV2TUZ7"/>
<evidence type="ECO:0000256" key="7">
    <source>
        <dbReference type="ARBA" id="ARBA00023136"/>
    </source>
</evidence>
<feature type="compositionally biased region" description="Low complexity" evidence="10">
    <location>
        <begin position="118"/>
        <end position="132"/>
    </location>
</feature>
<protein>
    <submittedName>
        <fullName evidence="12">Uncharacterized protein</fullName>
    </submittedName>
</protein>
<feature type="transmembrane region" description="Helical" evidence="11">
    <location>
        <begin position="610"/>
        <end position="628"/>
    </location>
</feature>
<keyword evidence="5 11" id="KW-1133">Transmembrane helix</keyword>
<dbReference type="PROSITE" id="PS50244">
    <property type="entry name" value="S5A_REDUCTASE"/>
    <property type="match status" value="1"/>
</dbReference>
<dbReference type="GO" id="GO:0003677">
    <property type="term" value="F:DNA binding"/>
    <property type="evidence" value="ECO:0007669"/>
    <property type="project" value="UniProtKB-KW"/>
</dbReference>
<dbReference type="Proteomes" id="UP001497525">
    <property type="component" value="Unassembled WGS sequence"/>
</dbReference>
<keyword evidence="8" id="KW-0675">Receptor</keyword>
<evidence type="ECO:0000256" key="9">
    <source>
        <dbReference type="ARBA" id="ARBA00023242"/>
    </source>
</evidence>
<feature type="transmembrane region" description="Helical" evidence="11">
    <location>
        <begin position="520"/>
        <end position="544"/>
    </location>
</feature>
<feature type="compositionally biased region" description="Basic residues" evidence="10">
    <location>
        <begin position="83"/>
        <end position="102"/>
    </location>
</feature>
<dbReference type="GO" id="GO:0005789">
    <property type="term" value="C:endoplasmic reticulum membrane"/>
    <property type="evidence" value="ECO:0007669"/>
    <property type="project" value="TreeGrafter"/>
</dbReference>
<dbReference type="PANTHER" id="PTHR21257">
    <property type="entry name" value="DELTA(14)-STEROL REDUCTASE"/>
    <property type="match status" value="1"/>
</dbReference>
<feature type="transmembrane region" description="Helical" evidence="11">
    <location>
        <begin position="484"/>
        <end position="508"/>
    </location>
</feature>
<dbReference type="Gene3D" id="1.20.120.1630">
    <property type="match status" value="1"/>
</dbReference>
<comment type="subcellular location">
    <subcellularLocation>
        <location evidence="1">Nucleus inner membrane</location>
        <topology evidence="1">Multi-pass membrane protein</topology>
    </subcellularLocation>
</comment>
<dbReference type="GO" id="GO:0005637">
    <property type="term" value="C:nuclear inner membrane"/>
    <property type="evidence" value="ECO:0007669"/>
    <property type="project" value="UniProtKB-SubCell"/>
</dbReference>
<evidence type="ECO:0000313" key="13">
    <source>
        <dbReference type="Proteomes" id="UP001497525"/>
    </source>
</evidence>
<comment type="similarity">
    <text evidence="2">Belongs to the ERG4/ERG24 family.</text>
</comment>
<keyword evidence="6" id="KW-0238">DNA-binding</keyword>
<dbReference type="EMBL" id="CAXLJL010000723">
    <property type="protein sequence ID" value="CAL5140448.1"/>
    <property type="molecule type" value="Genomic_DNA"/>
</dbReference>
<dbReference type="InterPro" id="IPR001171">
    <property type="entry name" value="ERG24_DHCR-like"/>
</dbReference>
<feature type="transmembrane region" description="Helical" evidence="11">
    <location>
        <begin position="222"/>
        <end position="247"/>
    </location>
</feature>
<proteinExistence type="inferred from homology"/>
<feature type="region of interest" description="Disordered" evidence="10">
    <location>
        <begin position="39"/>
        <end position="163"/>
    </location>
</feature>
<feature type="compositionally biased region" description="Basic residues" evidence="10">
    <location>
        <begin position="42"/>
        <end position="55"/>
    </location>
</feature>